<gene>
    <name evidence="2" type="ORF">ACFPFO_06955</name>
</gene>
<reference evidence="2 3" key="1">
    <citation type="journal article" date="2019" name="Int. J. Syst. Evol. Microbiol.">
        <title>The Global Catalogue of Microorganisms (GCM) 10K type strain sequencing project: providing services to taxonomists for standard genome sequencing and annotation.</title>
        <authorList>
            <consortium name="The Broad Institute Genomics Platform"/>
            <consortium name="The Broad Institute Genome Sequencing Center for Infectious Disease"/>
            <person name="Wu L."/>
            <person name="Ma J."/>
        </authorList>
    </citation>
    <scope>NUCLEOTIDE SEQUENCE [LARGE SCALE GENOMIC DNA]</scope>
    <source>
        <strain evidence="2 3">CGMCC 1.15824</strain>
    </source>
</reference>
<feature type="transmembrane region" description="Helical" evidence="1">
    <location>
        <begin position="12"/>
        <end position="40"/>
    </location>
</feature>
<dbReference type="Pfam" id="PF04307">
    <property type="entry name" value="YdjM"/>
    <property type="match status" value="1"/>
</dbReference>
<keyword evidence="2" id="KW-0378">Hydrolase</keyword>
<keyword evidence="1" id="KW-0812">Transmembrane</keyword>
<dbReference type="EMBL" id="JBHSJG010000026">
    <property type="protein sequence ID" value="MFC4987502.1"/>
    <property type="molecule type" value="Genomic_DNA"/>
</dbReference>
<protein>
    <submittedName>
        <fullName evidence="2">Metal-dependent hydrolase</fullName>
    </submittedName>
</protein>
<dbReference type="InterPro" id="IPR007404">
    <property type="entry name" value="YdjM-like"/>
</dbReference>
<proteinExistence type="predicted"/>
<feature type="transmembrane region" description="Helical" evidence="1">
    <location>
        <begin position="86"/>
        <end position="109"/>
    </location>
</feature>
<dbReference type="RefSeq" id="WP_224828858.1">
    <property type="nucleotide sequence ID" value="NZ_JAIVEF010000011.1"/>
</dbReference>
<name>A0ABD5QEP7_9EURY</name>
<keyword evidence="1" id="KW-0472">Membrane</keyword>
<evidence type="ECO:0000313" key="3">
    <source>
        <dbReference type="Proteomes" id="UP001595925"/>
    </source>
</evidence>
<feature type="transmembrane region" description="Helical" evidence="1">
    <location>
        <begin position="61"/>
        <end position="80"/>
    </location>
</feature>
<comment type="caution">
    <text evidence="2">The sequence shown here is derived from an EMBL/GenBank/DDBJ whole genome shotgun (WGS) entry which is preliminary data.</text>
</comment>
<accession>A0ABD5QEP7</accession>
<evidence type="ECO:0000313" key="2">
    <source>
        <dbReference type="EMBL" id="MFC4987502.1"/>
    </source>
</evidence>
<keyword evidence="3" id="KW-1185">Reference proteome</keyword>
<keyword evidence="1" id="KW-1133">Transmembrane helix</keyword>
<dbReference type="AlphaFoldDB" id="A0ABD5QEP7"/>
<dbReference type="GO" id="GO:0016787">
    <property type="term" value="F:hydrolase activity"/>
    <property type="evidence" value="ECO:0007669"/>
    <property type="project" value="UniProtKB-KW"/>
</dbReference>
<organism evidence="2 3">
    <name type="scientific">Saliphagus infecundisoli</name>
    <dbReference type="NCBI Taxonomy" id="1849069"/>
    <lineage>
        <taxon>Archaea</taxon>
        <taxon>Methanobacteriati</taxon>
        <taxon>Methanobacteriota</taxon>
        <taxon>Stenosarchaea group</taxon>
        <taxon>Halobacteria</taxon>
        <taxon>Halobacteriales</taxon>
        <taxon>Natrialbaceae</taxon>
        <taxon>Saliphagus</taxon>
    </lineage>
</organism>
<evidence type="ECO:0000256" key="1">
    <source>
        <dbReference type="SAM" id="Phobius"/>
    </source>
</evidence>
<dbReference type="Proteomes" id="UP001595925">
    <property type="component" value="Unassembled WGS sequence"/>
</dbReference>
<sequence length="162" mass="16395">MYRAGHYGAALLVYAPLSAAVALAGYEALAVVGGAVAVALSTTPDYDHRVPLIAHRGPTHTLLFALVVGAVLAAVAAVAATEEAPVEAPILATFAFTVGTLSIGSHLLADWLTPMGIRPFWPVSSRRYSLSVTTAANPVSNSLLLAAGVGTAFLAAASVSTV</sequence>